<dbReference type="EMBL" id="MH051918">
    <property type="protein sequence ID" value="AWD92202.1"/>
    <property type="molecule type" value="Genomic_DNA"/>
</dbReference>
<accession>A0A2S1GS83</accession>
<dbReference type="RefSeq" id="YP_009800838.1">
    <property type="nucleotide sequence ID" value="NC_047960.1"/>
</dbReference>
<protein>
    <submittedName>
        <fullName evidence="1">Uncharacterized protein</fullName>
    </submittedName>
</protein>
<dbReference type="Proteomes" id="UP000247217">
    <property type="component" value="Segment"/>
</dbReference>
<keyword evidence="2" id="KW-1185">Reference proteome</keyword>
<dbReference type="KEGG" id="vg:54991343"/>
<dbReference type="GeneID" id="54991343"/>
<sequence>MKIIKVGYDIVNGKNFAYGENFQFEITEADRINWNFDLLNGFDLEITREDFDALTCEKYEY</sequence>
<reference evidence="1" key="1">
    <citation type="submission" date="2018-03" db="EMBL/GenBank/DDBJ databases">
        <title>Complete genome sequence analysis of Enterobacteria phage IME347.</title>
        <authorList>
            <person name="Li P."/>
            <person name="Wang J."/>
            <person name="Tong Y."/>
        </authorList>
    </citation>
    <scope>NUCLEOTIDE SEQUENCE [LARGE SCALE GENOMIC DNA]</scope>
</reference>
<organism evidence="1">
    <name type="scientific">Escherichia phage vB_EcoS_IME347</name>
    <dbReference type="NCBI Taxonomy" id="2496546"/>
    <lineage>
        <taxon>Viruses</taxon>
        <taxon>Duplodnaviria</taxon>
        <taxon>Heunggongvirae</taxon>
        <taxon>Uroviricota</taxon>
        <taxon>Caudoviricetes</taxon>
        <taxon>Drexlerviridae</taxon>
        <taxon>Tunavirinae</taxon>
        <taxon>Badaguanvirus</taxon>
        <taxon>Badaguanvirus IME347</taxon>
    </lineage>
</organism>
<name>A0A2S1GS83_9CAUD</name>
<proteinExistence type="predicted"/>
<evidence type="ECO:0000313" key="2">
    <source>
        <dbReference type="Proteomes" id="UP000247217"/>
    </source>
</evidence>
<evidence type="ECO:0000313" key="1">
    <source>
        <dbReference type="EMBL" id="AWD92202.1"/>
    </source>
</evidence>